<reference evidence="2 3" key="1">
    <citation type="submission" date="2020-04" db="EMBL/GenBank/DDBJ databases">
        <title>Whole-genome sequencing of Vibrio spp. from China reveals different genetic environments of blaCTX-M-14 among diverse lineages.</title>
        <authorList>
            <person name="Zheng Z."/>
            <person name="Ye L."/>
            <person name="Chen S."/>
        </authorList>
    </citation>
    <scope>NUCLEOTIDE SEQUENCE [LARGE SCALE GENOMIC DNA]</scope>
    <source>
        <strain evidence="2 3">Vb1636</strain>
    </source>
</reference>
<dbReference type="AlphaFoldDB" id="A0A7Y0R0M7"/>
<protein>
    <submittedName>
        <fullName evidence="2">ParA family protein</fullName>
    </submittedName>
</protein>
<proteinExistence type="predicted"/>
<evidence type="ECO:0000313" key="2">
    <source>
        <dbReference type="EMBL" id="NMR75576.1"/>
    </source>
</evidence>
<dbReference type="Pfam" id="PF13614">
    <property type="entry name" value="AAA_31"/>
    <property type="match status" value="1"/>
</dbReference>
<dbReference type="InterPro" id="IPR027417">
    <property type="entry name" value="P-loop_NTPase"/>
</dbReference>
<feature type="domain" description="AAA" evidence="1">
    <location>
        <begin position="3"/>
        <end position="175"/>
    </location>
</feature>
<comment type="caution">
    <text evidence="2">The sequence shown here is derived from an EMBL/GenBank/DDBJ whole genome shotgun (WGS) entry which is preliminary data.</text>
</comment>
<dbReference type="EMBL" id="JABCMA010000025">
    <property type="protein sequence ID" value="NMR75576.1"/>
    <property type="molecule type" value="Genomic_DNA"/>
</dbReference>
<sequence>MSTIMAIANQKGGVGKTTCTYNFGISIANQGKKCLFLDFDPQNNLGGSIAPEMVENPEYTSASCLHNAYNLFENPVKAKPFVVSENVHVIGGDKRMGNITQSQILNVAESIDLIKDDYDYIFIDCPPAANALQHAALLVASKLLIISQAQKMSIKGVNELVKTSRQIRRMNPDLEVLGIVLNLIEANITNDQREQEAELRKEYGNLVFENKLIKTTRVSEALNQGKALIETNPKAAEKFGFTAVCDELCKRMVEVTA</sequence>
<gene>
    <name evidence="2" type="ORF">HKB35_18330</name>
</gene>
<organism evidence="2 3">
    <name type="scientific">Vibrio alginolyticus</name>
    <dbReference type="NCBI Taxonomy" id="663"/>
    <lineage>
        <taxon>Bacteria</taxon>
        <taxon>Pseudomonadati</taxon>
        <taxon>Pseudomonadota</taxon>
        <taxon>Gammaproteobacteria</taxon>
        <taxon>Vibrionales</taxon>
        <taxon>Vibrionaceae</taxon>
        <taxon>Vibrio</taxon>
    </lineage>
</organism>
<dbReference type="SUPFAM" id="SSF52540">
    <property type="entry name" value="P-loop containing nucleoside triphosphate hydrolases"/>
    <property type="match status" value="1"/>
</dbReference>
<evidence type="ECO:0000259" key="1">
    <source>
        <dbReference type="Pfam" id="PF13614"/>
    </source>
</evidence>
<dbReference type="CDD" id="cd02042">
    <property type="entry name" value="ParAB_family"/>
    <property type="match status" value="1"/>
</dbReference>
<evidence type="ECO:0000313" key="3">
    <source>
        <dbReference type="Proteomes" id="UP000565155"/>
    </source>
</evidence>
<dbReference type="InterPro" id="IPR050678">
    <property type="entry name" value="DNA_Partitioning_ATPase"/>
</dbReference>
<accession>A0A7Y0R0M7</accession>
<dbReference type="PANTHER" id="PTHR13696">
    <property type="entry name" value="P-LOOP CONTAINING NUCLEOSIDE TRIPHOSPHATE HYDROLASE"/>
    <property type="match status" value="1"/>
</dbReference>
<dbReference type="InterPro" id="IPR025669">
    <property type="entry name" value="AAA_dom"/>
</dbReference>
<dbReference type="RefSeq" id="WP_069497779.1">
    <property type="nucleotide sequence ID" value="NZ_JABCMA010000025.1"/>
</dbReference>
<dbReference type="Proteomes" id="UP000565155">
    <property type="component" value="Unassembled WGS sequence"/>
</dbReference>
<dbReference type="Gene3D" id="3.40.50.300">
    <property type="entry name" value="P-loop containing nucleotide triphosphate hydrolases"/>
    <property type="match status" value="1"/>
</dbReference>
<dbReference type="PANTHER" id="PTHR13696:SF99">
    <property type="entry name" value="COBYRINIC ACID AC-DIAMIDE SYNTHASE"/>
    <property type="match status" value="1"/>
</dbReference>
<dbReference type="PIRSF" id="PIRSF009320">
    <property type="entry name" value="Nuc_binding_HP_1000"/>
    <property type="match status" value="1"/>
</dbReference>
<name>A0A7Y0R0M7_VIBAL</name>